<accession>A0ACC1CR90</accession>
<comment type="caution">
    <text evidence="1">The sequence shown here is derived from an EMBL/GenBank/DDBJ whole genome shotgun (WGS) entry which is preliminary data.</text>
</comment>
<proteinExistence type="predicted"/>
<gene>
    <name evidence="1" type="ORF">K1T71_010219</name>
</gene>
<dbReference type="EMBL" id="CM034404">
    <property type="protein sequence ID" value="KAJ0174073.1"/>
    <property type="molecule type" value="Genomic_DNA"/>
</dbReference>
<evidence type="ECO:0000313" key="1">
    <source>
        <dbReference type="EMBL" id="KAJ0174073.1"/>
    </source>
</evidence>
<protein>
    <submittedName>
        <fullName evidence="1">Uncharacterized protein</fullName>
    </submittedName>
</protein>
<keyword evidence="2" id="KW-1185">Reference proteome</keyword>
<organism evidence="1 2">
    <name type="scientific">Dendrolimus kikuchii</name>
    <dbReference type="NCBI Taxonomy" id="765133"/>
    <lineage>
        <taxon>Eukaryota</taxon>
        <taxon>Metazoa</taxon>
        <taxon>Ecdysozoa</taxon>
        <taxon>Arthropoda</taxon>
        <taxon>Hexapoda</taxon>
        <taxon>Insecta</taxon>
        <taxon>Pterygota</taxon>
        <taxon>Neoptera</taxon>
        <taxon>Endopterygota</taxon>
        <taxon>Lepidoptera</taxon>
        <taxon>Glossata</taxon>
        <taxon>Ditrysia</taxon>
        <taxon>Bombycoidea</taxon>
        <taxon>Lasiocampidae</taxon>
        <taxon>Dendrolimus</taxon>
    </lineage>
</organism>
<name>A0ACC1CR90_9NEOP</name>
<sequence>MTESDEDLFSRNVFRYPNESTTFSVKGPNVNMTNMNIRNSQHNPGLQPNFNRQRSAKSCIDQRSYRREISPISIYSAVEIPRNYSHQNGLNFQMFSGRGVSPVSVRSRESTISACLKKIALAFREAEIDMSYKNYQFNSNELKLIQDAYQKFMKKNMRRKISKKKDQVTSGRHYKVNSQDLSEDLTSDSSSSSSEDKSQRKGLKNNNYNTLSCRSTKSNFTLPKSNMRVNNTFRANSGNIEADVFGNISSIQQVNVQLAQNRQNIPIMPKNRFKKGYALPSQRFNRSTIQESNENVLHNNESNQSGHKRNHDDEDINVPQKKKQKISPNPKILNIPNTKENGFNFVIPKFPVRKSATTRKSGAEIISSTVLHPSTSTIEDSPKTISDKEAQRLKDNETNSDLLNENNIGDNNKNTSDVSMRPSFIKRKLFTQRLEVTEKQNLSTDSVQSPQTGHSVRQKDKTKPRKLTTTQSCLTRDLDKEDNNLYNLISKIVPAEHINKQDTVIKKPVVNGRNKENISNGQSKNSKSNNDATKKTALTTFKSFWDTDLETDSEFTPKKNFGVTQKELAVNRGSAIKNRPVFTLHKDSSERLGNIFIFNGNTETPAQESDKISNSANDLQNMHNLRVRIKRLSKNSCCDDAVTSKLEANKELVSKNKDKHQNNTGELTSTGDMPKNQNKKTSISNKLTRHTSSVEAGGKITARFNKEQKNRTTSKSKVIKNTDNKFPVSKNGTLVTDPKNKGSNRNRILLTPKKNASKKSNNKLNQSTLSDQLDLSKCLRSRIVNLSHDSLTINTTKKVTPIKKNQNNMQGSIKSFCVKNYSNQNGKSTMNFIRNKANTSDNKMLLNTTVQTRRSKALNTSKDMSILK</sequence>
<dbReference type="Proteomes" id="UP000824533">
    <property type="component" value="Linkage Group LG18"/>
</dbReference>
<reference evidence="1 2" key="1">
    <citation type="journal article" date="2021" name="Front. Genet.">
        <title>Chromosome-Level Genome Assembly Reveals Significant Gene Expansion in the Toll and IMD Signaling Pathways of Dendrolimus kikuchii.</title>
        <authorList>
            <person name="Zhou J."/>
            <person name="Wu P."/>
            <person name="Xiong Z."/>
            <person name="Liu N."/>
            <person name="Zhao N."/>
            <person name="Ji M."/>
            <person name="Qiu Y."/>
            <person name="Yang B."/>
        </authorList>
    </citation>
    <scope>NUCLEOTIDE SEQUENCE [LARGE SCALE GENOMIC DNA]</scope>
    <source>
        <strain evidence="1">Ann1</strain>
    </source>
</reference>
<evidence type="ECO:0000313" key="2">
    <source>
        <dbReference type="Proteomes" id="UP000824533"/>
    </source>
</evidence>